<accession>A0A1Q9LE30</accession>
<dbReference type="Proteomes" id="UP000186040">
    <property type="component" value="Unassembled WGS sequence"/>
</dbReference>
<evidence type="ECO:0000313" key="9">
    <source>
        <dbReference type="Proteomes" id="UP000186040"/>
    </source>
</evidence>
<keyword evidence="4 7" id="KW-0862">Zinc</keyword>
<proteinExistence type="inferred from homology"/>
<comment type="similarity">
    <text evidence="1">Belongs to the beta-class carbonic anhydrase family.</text>
</comment>
<comment type="cofactor">
    <cofactor evidence="7">
        <name>Zn(2+)</name>
        <dbReference type="ChEBI" id="CHEBI:29105"/>
    </cofactor>
    <text evidence="7">Binds 1 zinc ion per subunit.</text>
</comment>
<dbReference type="PANTHER" id="PTHR43175">
    <property type="entry name" value="CARBONIC ANHYDRASE"/>
    <property type="match status" value="1"/>
</dbReference>
<evidence type="ECO:0000256" key="7">
    <source>
        <dbReference type="PIRSR" id="PIRSR601765-1"/>
    </source>
</evidence>
<feature type="binding site" evidence="7">
    <location>
        <position position="36"/>
    </location>
    <ligand>
        <name>Zn(2+)</name>
        <dbReference type="ChEBI" id="CHEBI:29105"/>
    </ligand>
</feature>
<dbReference type="SMART" id="SM00947">
    <property type="entry name" value="Pro_CA"/>
    <property type="match status" value="1"/>
</dbReference>
<keyword evidence="3 7" id="KW-0479">Metal-binding</keyword>
<dbReference type="CDD" id="cd03379">
    <property type="entry name" value="beta_CA_cladeD"/>
    <property type="match status" value="1"/>
</dbReference>
<dbReference type="STRING" id="1193682.BJP25_01730"/>
<dbReference type="SUPFAM" id="SSF53056">
    <property type="entry name" value="beta-carbonic anhydrase, cab"/>
    <property type="match status" value="1"/>
</dbReference>
<dbReference type="Gene3D" id="3.40.1050.10">
    <property type="entry name" value="Carbonic anhydrase"/>
    <property type="match status" value="1"/>
</dbReference>
<name>A0A1Q9LE30_9PSEU</name>
<comment type="catalytic activity">
    <reaction evidence="6">
        <text>hydrogencarbonate + H(+) = CO2 + H2O</text>
        <dbReference type="Rhea" id="RHEA:10748"/>
        <dbReference type="ChEBI" id="CHEBI:15377"/>
        <dbReference type="ChEBI" id="CHEBI:15378"/>
        <dbReference type="ChEBI" id="CHEBI:16526"/>
        <dbReference type="ChEBI" id="CHEBI:17544"/>
        <dbReference type="EC" id="4.2.1.1"/>
    </reaction>
</comment>
<sequence length="163" mass="18136">MTAIDDLLQRHADGPDLGAPELPTPVPSLHVAVVTCMDARIKVFDVFGLTHGESHIMRNAGGIVTDDVIRSISISQRKLQTREVIVMQHTRCGLATFTDDEFRAEVAAETGLRPPWAVEAFTDVEQSVRESVERVRRSPFIPHTDKVRGFVYDVQTAKITEVE</sequence>
<feature type="binding site" evidence="7">
    <location>
        <position position="89"/>
    </location>
    <ligand>
        <name>Zn(2+)</name>
        <dbReference type="ChEBI" id="CHEBI:29105"/>
    </ligand>
</feature>
<gene>
    <name evidence="8" type="ORF">BJP25_01730</name>
</gene>
<keyword evidence="9" id="KW-1185">Reference proteome</keyword>
<comment type="caution">
    <text evidence="8">The sequence shown here is derived from an EMBL/GenBank/DDBJ whole genome shotgun (WGS) entry which is preliminary data.</text>
</comment>
<evidence type="ECO:0000256" key="4">
    <source>
        <dbReference type="ARBA" id="ARBA00022833"/>
    </source>
</evidence>
<dbReference type="Pfam" id="PF00484">
    <property type="entry name" value="Pro_CA"/>
    <property type="match status" value="1"/>
</dbReference>
<dbReference type="GO" id="GO:0004089">
    <property type="term" value="F:carbonate dehydratase activity"/>
    <property type="evidence" value="ECO:0007669"/>
    <property type="project" value="UniProtKB-EC"/>
</dbReference>
<dbReference type="EMBL" id="MKQR01000028">
    <property type="protein sequence ID" value="OLR90263.1"/>
    <property type="molecule type" value="Genomic_DNA"/>
</dbReference>
<dbReference type="EC" id="4.2.1.1" evidence="2"/>
<dbReference type="OrthoDB" id="8968066at2"/>
<reference evidence="8 9" key="1">
    <citation type="submission" date="2016-10" db="EMBL/GenBank/DDBJ databases">
        <title>The Draft Genome Sequence of Actinokineospora bangkokensis 44EHWT reveals the biosynthetic pathway of antifungal compounds Thailandins with unusual extender unit butylmalonyl-CoA.</title>
        <authorList>
            <person name="Greule A."/>
            <person name="Intra B."/>
            <person name="Flemming S."/>
            <person name="Rommel M.G."/>
            <person name="Panbangred W."/>
            <person name="Bechthold A."/>
        </authorList>
    </citation>
    <scope>NUCLEOTIDE SEQUENCE [LARGE SCALE GENOMIC DNA]</scope>
    <source>
        <strain evidence="8 9">44EHW</strain>
    </source>
</reference>
<evidence type="ECO:0000256" key="6">
    <source>
        <dbReference type="ARBA" id="ARBA00048348"/>
    </source>
</evidence>
<dbReference type="RefSeq" id="WP_075978469.1">
    <property type="nucleotide sequence ID" value="NZ_MKQR01000028.1"/>
</dbReference>
<dbReference type="AlphaFoldDB" id="A0A1Q9LE30"/>
<feature type="binding site" evidence="7">
    <location>
        <position position="38"/>
    </location>
    <ligand>
        <name>Zn(2+)</name>
        <dbReference type="ChEBI" id="CHEBI:29105"/>
    </ligand>
</feature>
<evidence type="ECO:0000256" key="1">
    <source>
        <dbReference type="ARBA" id="ARBA00006217"/>
    </source>
</evidence>
<evidence type="ECO:0000256" key="3">
    <source>
        <dbReference type="ARBA" id="ARBA00022723"/>
    </source>
</evidence>
<comment type="function">
    <text evidence="5">Catalyzes the reversible hydration of carbon dioxide to form bicarbonate.</text>
</comment>
<dbReference type="PANTHER" id="PTHR43175:SF3">
    <property type="entry name" value="CARBON DISULFIDE HYDROLASE"/>
    <property type="match status" value="1"/>
</dbReference>
<evidence type="ECO:0000256" key="2">
    <source>
        <dbReference type="ARBA" id="ARBA00012925"/>
    </source>
</evidence>
<dbReference type="InterPro" id="IPR001765">
    <property type="entry name" value="Carbonic_anhydrase"/>
</dbReference>
<evidence type="ECO:0000256" key="5">
    <source>
        <dbReference type="ARBA" id="ARBA00024993"/>
    </source>
</evidence>
<protein>
    <recommendedName>
        <fullName evidence="2">carbonic anhydrase</fullName>
        <ecNumber evidence="2">4.2.1.1</ecNumber>
    </recommendedName>
</protein>
<organism evidence="8 9">
    <name type="scientific">Actinokineospora bangkokensis</name>
    <dbReference type="NCBI Taxonomy" id="1193682"/>
    <lineage>
        <taxon>Bacteria</taxon>
        <taxon>Bacillati</taxon>
        <taxon>Actinomycetota</taxon>
        <taxon>Actinomycetes</taxon>
        <taxon>Pseudonocardiales</taxon>
        <taxon>Pseudonocardiaceae</taxon>
        <taxon>Actinokineospora</taxon>
    </lineage>
</organism>
<dbReference type="InterPro" id="IPR036874">
    <property type="entry name" value="Carbonic_anhydrase_sf"/>
</dbReference>
<feature type="binding site" evidence="7">
    <location>
        <position position="92"/>
    </location>
    <ligand>
        <name>Zn(2+)</name>
        <dbReference type="ChEBI" id="CHEBI:29105"/>
    </ligand>
</feature>
<evidence type="ECO:0000313" key="8">
    <source>
        <dbReference type="EMBL" id="OLR90263.1"/>
    </source>
</evidence>
<dbReference type="GO" id="GO:0008270">
    <property type="term" value="F:zinc ion binding"/>
    <property type="evidence" value="ECO:0007669"/>
    <property type="project" value="InterPro"/>
</dbReference>